<evidence type="ECO:0000313" key="1">
    <source>
        <dbReference type="EMBL" id="AIY64415.1"/>
    </source>
</evidence>
<dbReference type="eggNOG" id="COG3496">
    <property type="taxonomic scope" value="Bacteria"/>
</dbReference>
<protein>
    <submittedName>
        <fullName evidence="1">Plasmid partition ParA protein</fullName>
    </submittedName>
</protein>
<dbReference type="OrthoDB" id="9778801at2"/>
<sequence length="243" mass="28331">MTMNSGIYRGQVRHRRFSPKPHSFSYNMYMLALDLNELDLVSDTSTLFSLKKFAPISFFQSDYVKGEPGNLKQRIASKVTQLGGNWDGTKVIFMGQCRNFGIYFSPANFFFCYNSDDECNTMLVEVSNTPWLERHYYLVDITKQQRTDKTFHVSPFMDLDMQYCWRVKAPNEKVLIHIENHKEEKVFDATVALTRCEFNRSNMLKTWLNTPAMTLKVVAGIYWQALKLFAKRIPFIAHPEARG</sequence>
<dbReference type="PANTHER" id="PTHR33973">
    <property type="entry name" value="OS07G0153300 PROTEIN"/>
    <property type="match status" value="1"/>
</dbReference>
<dbReference type="AlphaFoldDB" id="A0A0A7ECN8"/>
<dbReference type="Proteomes" id="UP000030341">
    <property type="component" value="Chromosome 1"/>
</dbReference>
<dbReference type="EMBL" id="CP009888">
    <property type="protein sequence ID" value="AIY64415.1"/>
    <property type="molecule type" value="Genomic_DNA"/>
</dbReference>
<dbReference type="STRING" id="1348114.OM33_04065"/>
<gene>
    <name evidence="1" type="ORF">OM33_04065</name>
</gene>
<organism evidence="1 2">
    <name type="scientific">Pseudoalteromonas piratica</name>
    <dbReference type="NCBI Taxonomy" id="1348114"/>
    <lineage>
        <taxon>Bacteria</taxon>
        <taxon>Pseudomonadati</taxon>
        <taxon>Pseudomonadota</taxon>
        <taxon>Gammaproteobacteria</taxon>
        <taxon>Alteromonadales</taxon>
        <taxon>Pseudoalteromonadaceae</taxon>
        <taxon>Pseudoalteromonas</taxon>
    </lineage>
</organism>
<dbReference type="PANTHER" id="PTHR33973:SF4">
    <property type="entry name" value="OS07G0153300 PROTEIN"/>
    <property type="match status" value="1"/>
</dbReference>
<dbReference type="KEGG" id="pseo:OM33_04065"/>
<proteinExistence type="predicted"/>
<reference evidence="1 2" key="1">
    <citation type="submission" date="2014-11" db="EMBL/GenBank/DDBJ databases">
        <title>Complete Genome Sequence of Pseudoalteromonas sp. Strain OCN003 Isolated from Kaneohe Bay, Oahu, Hawaii.</title>
        <authorList>
            <person name="Beurmann S."/>
            <person name="Videau P."/>
            <person name="Ushijima B."/>
            <person name="Smith A.M."/>
            <person name="Aeby G.S."/>
            <person name="Callahan S.M."/>
            <person name="Belcaid M."/>
        </authorList>
    </citation>
    <scope>NUCLEOTIDE SEQUENCE [LARGE SCALE GENOMIC DNA]</scope>
    <source>
        <strain evidence="1 2">OCN003</strain>
    </source>
</reference>
<dbReference type="Pfam" id="PF07103">
    <property type="entry name" value="DUF1365"/>
    <property type="match status" value="1"/>
</dbReference>
<dbReference type="InterPro" id="IPR010775">
    <property type="entry name" value="DUF1365"/>
</dbReference>
<keyword evidence="2" id="KW-1185">Reference proteome</keyword>
<evidence type="ECO:0000313" key="2">
    <source>
        <dbReference type="Proteomes" id="UP000030341"/>
    </source>
</evidence>
<dbReference type="HOGENOM" id="CLU_065913_0_0_6"/>
<accession>A0A0A7ECN8</accession>
<name>A0A0A7ECN8_9GAMM</name>